<feature type="transmembrane region" description="Helical" evidence="7">
    <location>
        <begin position="282"/>
        <end position="299"/>
    </location>
</feature>
<dbReference type="GO" id="GO:0005886">
    <property type="term" value="C:plasma membrane"/>
    <property type="evidence" value="ECO:0007669"/>
    <property type="project" value="UniProtKB-SubCell"/>
</dbReference>
<feature type="transmembrane region" description="Helical" evidence="7">
    <location>
        <begin position="250"/>
        <end position="270"/>
    </location>
</feature>
<dbReference type="PANTHER" id="PTHR43299:SF1">
    <property type="entry name" value="UPF0718 PROTEIN YRAQ"/>
    <property type="match status" value="1"/>
</dbReference>
<dbReference type="AlphaFoldDB" id="A0A523W074"/>
<dbReference type="PANTHER" id="PTHR43299">
    <property type="entry name" value="UPF0718 PROTEIN YRAQ"/>
    <property type="match status" value="1"/>
</dbReference>
<sequence>MDIFLGLLRGGLAELAEYLLAHFMTCLVPAFFIAGGISTFISQGSILRYFGHGANKWLSYGVASVSGTVLSVCSCTVLPLFAGIYRRGAGLGPAIAFLYSGPAINVLAIIWTARILGSDIGVARAIGAVLFALVIGFLMAKIFYSEERERAGKAFALTPSTSSLKGWQAAILFVILIGILVSLAWGIKIMPEKNHETWRLITGISIKINWIACLVAGLSIPAFVVVLRRWLTGEETSGWLRSTWSFFKMILPWLLGGIFAAGMIGVVLPHEQVAHVVGGNSLLSNFIASLAGALFYFATLTEVPILKTFTDAGMGTGPALALLLAGPALSLPNMLVLRGIMGVRKTLTYAGLTVVMASICGFIFGLLM</sequence>
<feature type="transmembrane region" description="Helical" evidence="7">
    <location>
        <begin position="319"/>
        <end position="337"/>
    </location>
</feature>
<keyword evidence="5 7" id="KW-1133">Transmembrane helix</keyword>
<evidence type="ECO:0000256" key="3">
    <source>
        <dbReference type="ARBA" id="ARBA00022475"/>
    </source>
</evidence>
<feature type="transmembrane region" description="Helical" evidence="7">
    <location>
        <begin position="208"/>
        <end position="230"/>
    </location>
</feature>
<organism evidence="8 9">
    <name type="scientific">Aerophobetes bacterium</name>
    <dbReference type="NCBI Taxonomy" id="2030807"/>
    <lineage>
        <taxon>Bacteria</taxon>
        <taxon>Candidatus Aerophobota</taxon>
    </lineage>
</organism>
<evidence type="ECO:0000313" key="8">
    <source>
        <dbReference type="EMBL" id="TET60430.1"/>
    </source>
</evidence>
<evidence type="ECO:0000313" key="9">
    <source>
        <dbReference type="Proteomes" id="UP000319130"/>
    </source>
</evidence>
<comment type="subcellular location">
    <subcellularLocation>
        <location evidence="1">Cell membrane</location>
        <topology evidence="1">Multi-pass membrane protein</topology>
    </subcellularLocation>
</comment>
<evidence type="ECO:0000256" key="2">
    <source>
        <dbReference type="ARBA" id="ARBA00006386"/>
    </source>
</evidence>
<dbReference type="Proteomes" id="UP000319130">
    <property type="component" value="Unassembled WGS sequence"/>
</dbReference>
<dbReference type="Pfam" id="PF03773">
    <property type="entry name" value="ArsP_1"/>
    <property type="match status" value="1"/>
</dbReference>
<evidence type="ECO:0000256" key="4">
    <source>
        <dbReference type="ARBA" id="ARBA00022692"/>
    </source>
</evidence>
<accession>A0A523W074</accession>
<feature type="transmembrane region" description="Helical" evidence="7">
    <location>
        <begin position="62"/>
        <end position="85"/>
    </location>
</feature>
<gene>
    <name evidence="8" type="ORF">E3J48_06720</name>
</gene>
<feature type="transmembrane region" description="Helical" evidence="7">
    <location>
        <begin position="125"/>
        <end position="144"/>
    </location>
</feature>
<dbReference type="InterPro" id="IPR005524">
    <property type="entry name" value="DUF318"/>
</dbReference>
<feature type="transmembrane region" description="Helical" evidence="7">
    <location>
        <begin position="349"/>
        <end position="367"/>
    </location>
</feature>
<keyword evidence="3" id="KW-1003">Cell membrane</keyword>
<keyword evidence="4 7" id="KW-0812">Transmembrane</keyword>
<comment type="similarity">
    <text evidence="2">Belongs to the UPF0718 family.</text>
</comment>
<protein>
    <submittedName>
        <fullName evidence="8">Permease</fullName>
    </submittedName>
</protein>
<reference evidence="8 9" key="1">
    <citation type="submission" date="2019-03" db="EMBL/GenBank/DDBJ databases">
        <title>Metabolic potential of uncultured bacteria and archaea associated with petroleum seepage in deep-sea sediments.</title>
        <authorList>
            <person name="Dong X."/>
            <person name="Hubert C."/>
        </authorList>
    </citation>
    <scope>NUCLEOTIDE SEQUENCE [LARGE SCALE GENOMIC DNA]</scope>
    <source>
        <strain evidence="8">E29_bin52</strain>
    </source>
</reference>
<keyword evidence="6 7" id="KW-0472">Membrane</keyword>
<dbReference type="EMBL" id="SOIZ01000300">
    <property type="protein sequence ID" value="TET60430.1"/>
    <property type="molecule type" value="Genomic_DNA"/>
</dbReference>
<evidence type="ECO:0000256" key="1">
    <source>
        <dbReference type="ARBA" id="ARBA00004651"/>
    </source>
</evidence>
<evidence type="ECO:0000256" key="5">
    <source>
        <dbReference type="ARBA" id="ARBA00022989"/>
    </source>
</evidence>
<feature type="transmembrane region" description="Helical" evidence="7">
    <location>
        <begin position="91"/>
        <end position="113"/>
    </location>
</feature>
<feature type="transmembrane region" description="Helical" evidence="7">
    <location>
        <begin position="164"/>
        <end position="187"/>
    </location>
</feature>
<evidence type="ECO:0000256" key="6">
    <source>
        <dbReference type="ARBA" id="ARBA00023136"/>
    </source>
</evidence>
<comment type="caution">
    <text evidence="8">The sequence shown here is derived from an EMBL/GenBank/DDBJ whole genome shotgun (WGS) entry which is preliminary data.</text>
</comment>
<feature type="transmembrane region" description="Helical" evidence="7">
    <location>
        <begin position="20"/>
        <end position="41"/>
    </location>
</feature>
<name>A0A523W074_UNCAE</name>
<proteinExistence type="inferred from homology"/>
<evidence type="ECO:0000256" key="7">
    <source>
        <dbReference type="SAM" id="Phobius"/>
    </source>
</evidence>